<reference evidence="2" key="2">
    <citation type="submission" date="2019-10" db="EMBL/GenBank/DDBJ databases">
        <title>A de novo genome assembly of a pear dwarfing rootstock.</title>
        <authorList>
            <person name="Wang F."/>
            <person name="Wang J."/>
            <person name="Li S."/>
            <person name="Zhang Y."/>
            <person name="Fang M."/>
            <person name="Ma L."/>
            <person name="Zhao Y."/>
            <person name="Jiang S."/>
        </authorList>
    </citation>
    <scope>NUCLEOTIDE SEQUENCE [LARGE SCALE GENOMIC DNA]</scope>
</reference>
<keyword evidence="2" id="KW-1185">Reference proteome</keyword>
<reference evidence="1 2" key="3">
    <citation type="submission" date="2019-11" db="EMBL/GenBank/DDBJ databases">
        <title>A de novo genome assembly of a pear dwarfing rootstock.</title>
        <authorList>
            <person name="Wang F."/>
            <person name="Wang J."/>
            <person name="Li S."/>
            <person name="Zhang Y."/>
            <person name="Fang M."/>
            <person name="Ma L."/>
            <person name="Zhao Y."/>
            <person name="Jiang S."/>
        </authorList>
    </citation>
    <scope>NUCLEOTIDE SEQUENCE [LARGE SCALE GENOMIC DNA]</scope>
    <source>
        <strain evidence="1">S2</strain>
        <tissue evidence="1">Leaf</tissue>
    </source>
</reference>
<accession>A0A5N5FI32</accession>
<dbReference type="Proteomes" id="UP000327157">
    <property type="component" value="Chromosome 10"/>
</dbReference>
<sequence>MFSFCLNLKRAKVHKSFAPRHCRHSHEFLRGGLDHPVKFQSSLSNPCLPSVPRRKGAIGVTASKGFG</sequence>
<comment type="caution">
    <text evidence="1">The sequence shown here is derived from an EMBL/GenBank/DDBJ whole genome shotgun (WGS) entry which is preliminary data.</text>
</comment>
<name>A0A5N5FI32_9ROSA</name>
<dbReference type="AlphaFoldDB" id="A0A5N5FI32"/>
<protein>
    <submittedName>
        <fullName evidence="1">Uncharacterized protein</fullName>
    </submittedName>
</protein>
<evidence type="ECO:0000313" key="2">
    <source>
        <dbReference type="Proteomes" id="UP000327157"/>
    </source>
</evidence>
<organism evidence="1 2">
    <name type="scientific">Pyrus ussuriensis x Pyrus communis</name>
    <dbReference type="NCBI Taxonomy" id="2448454"/>
    <lineage>
        <taxon>Eukaryota</taxon>
        <taxon>Viridiplantae</taxon>
        <taxon>Streptophyta</taxon>
        <taxon>Embryophyta</taxon>
        <taxon>Tracheophyta</taxon>
        <taxon>Spermatophyta</taxon>
        <taxon>Magnoliopsida</taxon>
        <taxon>eudicotyledons</taxon>
        <taxon>Gunneridae</taxon>
        <taxon>Pentapetalae</taxon>
        <taxon>rosids</taxon>
        <taxon>fabids</taxon>
        <taxon>Rosales</taxon>
        <taxon>Rosaceae</taxon>
        <taxon>Amygdaloideae</taxon>
        <taxon>Maleae</taxon>
        <taxon>Pyrus</taxon>
    </lineage>
</organism>
<proteinExistence type="predicted"/>
<evidence type="ECO:0000313" key="1">
    <source>
        <dbReference type="EMBL" id="KAB2602533.1"/>
    </source>
</evidence>
<reference evidence="1 2" key="1">
    <citation type="submission" date="2019-09" db="EMBL/GenBank/DDBJ databases">
        <authorList>
            <person name="Ou C."/>
        </authorList>
    </citation>
    <scope>NUCLEOTIDE SEQUENCE [LARGE SCALE GENOMIC DNA]</scope>
    <source>
        <strain evidence="1">S2</strain>
        <tissue evidence="1">Leaf</tissue>
    </source>
</reference>
<dbReference type="EMBL" id="SMOL01000695">
    <property type="protein sequence ID" value="KAB2602533.1"/>
    <property type="molecule type" value="Genomic_DNA"/>
</dbReference>
<gene>
    <name evidence="1" type="ORF">D8674_003538</name>
</gene>